<keyword evidence="2" id="KW-1133">Transmembrane helix</keyword>
<feature type="region of interest" description="Disordered" evidence="1">
    <location>
        <begin position="185"/>
        <end position="241"/>
    </location>
</feature>
<sequence>MSEQEAHQPQLPLAGVGPRLKAAREQLGITREGMAQKTRIAERLIAAIEAGDWDALPSRTYATGFTRSYARAVGLDEKAIVSEVRREMGLAEPVEYRASAASLEPGDPARVPGSKFAWGLALLAIVLAVGGYFAFRTLFSPAVVLPETLPIETASAEVVVTTEATVPAIYPSLGADGSLLPTEAAAQVGQSAAPRRAESRPSVRPTTRASSSPSPSPQPAPAPPPATEQGSVQPPPSTVSN</sequence>
<comment type="caution">
    <text evidence="3">The sequence shown here is derived from an EMBL/GenBank/DDBJ whole genome shotgun (WGS) entry which is preliminary data.</text>
</comment>
<feature type="transmembrane region" description="Helical" evidence="2">
    <location>
        <begin position="116"/>
        <end position="135"/>
    </location>
</feature>
<dbReference type="InterPro" id="IPR010982">
    <property type="entry name" value="Lambda_DNA-bd_dom_sf"/>
</dbReference>
<keyword evidence="2" id="KW-0472">Membrane</keyword>
<keyword evidence="4" id="KW-1185">Reference proteome</keyword>
<reference evidence="3 4" key="1">
    <citation type="submission" date="2024-03" db="EMBL/GenBank/DDBJ databases">
        <authorList>
            <person name="Jo J.-H."/>
        </authorList>
    </citation>
    <scope>NUCLEOTIDE SEQUENCE [LARGE SCALE GENOMIC DNA]</scope>
    <source>
        <strain evidence="3 4">AS3R-12</strain>
    </source>
</reference>
<feature type="compositionally biased region" description="Pro residues" evidence="1">
    <location>
        <begin position="214"/>
        <end position="226"/>
    </location>
</feature>
<accession>A0ABU8SFG2</accession>
<feature type="compositionally biased region" description="Low complexity" evidence="1">
    <location>
        <begin position="202"/>
        <end position="213"/>
    </location>
</feature>
<dbReference type="Gene3D" id="1.10.260.40">
    <property type="entry name" value="lambda repressor-like DNA-binding domains"/>
    <property type="match status" value="1"/>
</dbReference>
<keyword evidence="2" id="KW-0812">Transmembrane</keyword>
<dbReference type="InterPro" id="IPR050400">
    <property type="entry name" value="Bact_Cytoskel_RodZ"/>
</dbReference>
<evidence type="ECO:0000256" key="1">
    <source>
        <dbReference type="SAM" id="MobiDB-lite"/>
    </source>
</evidence>
<dbReference type="SUPFAM" id="SSF47413">
    <property type="entry name" value="lambda repressor-like DNA-binding domains"/>
    <property type="match status" value="1"/>
</dbReference>
<name>A0ABU8SFG2_9SPHN</name>
<evidence type="ECO:0000313" key="4">
    <source>
        <dbReference type="Proteomes" id="UP001379235"/>
    </source>
</evidence>
<organism evidence="3 4">
    <name type="scientific">Novosphingobium aquae</name>
    <dbReference type="NCBI Taxonomy" id="3133435"/>
    <lineage>
        <taxon>Bacteria</taxon>
        <taxon>Pseudomonadati</taxon>
        <taxon>Pseudomonadota</taxon>
        <taxon>Alphaproteobacteria</taxon>
        <taxon>Sphingomonadales</taxon>
        <taxon>Sphingomonadaceae</taxon>
        <taxon>Novosphingobium</taxon>
    </lineage>
</organism>
<dbReference type="PANTHER" id="PTHR34475">
    <property type="match status" value="1"/>
</dbReference>
<dbReference type="RefSeq" id="WP_339969730.1">
    <property type="nucleotide sequence ID" value="NZ_JBBHJY010000012.1"/>
</dbReference>
<protein>
    <submittedName>
        <fullName evidence="3">Helix-turn-helix domain-containing protein</fullName>
    </submittedName>
</protein>
<proteinExistence type="predicted"/>
<gene>
    <name evidence="3" type="ORF">WG900_18905</name>
</gene>
<dbReference type="Pfam" id="PF13413">
    <property type="entry name" value="HTH_25"/>
    <property type="match status" value="1"/>
</dbReference>
<dbReference type="InterPro" id="IPR001387">
    <property type="entry name" value="Cro/C1-type_HTH"/>
</dbReference>
<dbReference type="CDD" id="cd00093">
    <property type="entry name" value="HTH_XRE"/>
    <property type="match status" value="1"/>
</dbReference>
<dbReference type="PANTHER" id="PTHR34475:SF1">
    <property type="entry name" value="CYTOSKELETON PROTEIN RODZ"/>
    <property type="match status" value="1"/>
</dbReference>
<evidence type="ECO:0000256" key="2">
    <source>
        <dbReference type="SAM" id="Phobius"/>
    </source>
</evidence>
<dbReference type="EMBL" id="JBBHJY010000012">
    <property type="protein sequence ID" value="MEJ6011978.1"/>
    <property type="molecule type" value="Genomic_DNA"/>
</dbReference>
<dbReference type="Proteomes" id="UP001379235">
    <property type="component" value="Unassembled WGS sequence"/>
</dbReference>
<evidence type="ECO:0000313" key="3">
    <source>
        <dbReference type="EMBL" id="MEJ6011978.1"/>
    </source>
</evidence>